<accession>A0A3A4K4Y9</accession>
<dbReference type="Gene3D" id="3.40.50.1000">
    <property type="entry name" value="HAD superfamily/HAD-like"/>
    <property type="match status" value="1"/>
</dbReference>
<dbReference type="SFLD" id="SFLDS00003">
    <property type="entry name" value="Haloacid_Dehalogenase"/>
    <property type="match status" value="1"/>
</dbReference>
<reference evidence="1 2" key="1">
    <citation type="submission" date="2018-09" db="EMBL/GenBank/DDBJ databases">
        <title>YIM PH21274 draft genome.</title>
        <authorList>
            <person name="Miao C."/>
        </authorList>
    </citation>
    <scope>NUCLEOTIDE SEQUENCE [LARGE SCALE GENOMIC DNA]</scope>
    <source>
        <strain evidence="1 2">YIM PH 21724</strain>
    </source>
</reference>
<keyword evidence="2" id="KW-1185">Reference proteome</keyword>
<dbReference type="InterPro" id="IPR023198">
    <property type="entry name" value="PGP-like_dom2"/>
</dbReference>
<dbReference type="GO" id="GO:0008967">
    <property type="term" value="F:phosphoglycolate phosphatase activity"/>
    <property type="evidence" value="ECO:0007669"/>
    <property type="project" value="TreeGrafter"/>
</dbReference>
<dbReference type="InterPro" id="IPR050155">
    <property type="entry name" value="HAD-like_hydrolase_sf"/>
</dbReference>
<dbReference type="SFLD" id="SFLDG01129">
    <property type="entry name" value="C1.5:_HAD__Beta-PGM__Phosphata"/>
    <property type="match status" value="1"/>
</dbReference>
<comment type="caution">
    <text evidence="1">The sequence shown here is derived from an EMBL/GenBank/DDBJ whole genome shotgun (WGS) entry which is preliminary data.</text>
</comment>
<dbReference type="InterPro" id="IPR023214">
    <property type="entry name" value="HAD_sf"/>
</dbReference>
<dbReference type="Pfam" id="PF00702">
    <property type="entry name" value="Hydrolase"/>
    <property type="match status" value="1"/>
</dbReference>
<dbReference type="Gene3D" id="1.10.150.240">
    <property type="entry name" value="Putative phosphatase, domain 2"/>
    <property type="match status" value="1"/>
</dbReference>
<dbReference type="PANTHER" id="PTHR43434">
    <property type="entry name" value="PHOSPHOGLYCOLATE PHOSPHATASE"/>
    <property type="match status" value="1"/>
</dbReference>
<dbReference type="Proteomes" id="UP000266677">
    <property type="component" value="Unassembled WGS sequence"/>
</dbReference>
<dbReference type="EMBL" id="QZFU01000029">
    <property type="protein sequence ID" value="RJO72085.1"/>
    <property type="molecule type" value="Genomic_DNA"/>
</dbReference>
<dbReference type="GO" id="GO:0006281">
    <property type="term" value="P:DNA repair"/>
    <property type="evidence" value="ECO:0007669"/>
    <property type="project" value="TreeGrafter"/>
</dbReference>
<sequence length="248" mass="26563">MRPAARASSSDEAGHHRVGRVAEKRFLLWDIDQTLIDTGGAGRTAFAAAFAAATGVPMREMADPAGQLDPHIFADTLELHGLTYDAAGYAHFAGLLAAGYREHAERMRTHGKVLEGVPAALKSVLHRDGVISTVLTGNSRAGAEAKLEIFELAGYLDLAVGAYGEDEATRAELVPRAWQRAERRHRIRFDPARTLVIGDTPRDIAAAHANGVEVVAVASGRFSQDELRTAGADFVLPDLTGFDLSHFG</sequence>
<name>A0A3A4K4Y9_9NOCA</name>
<gene>
    <name evidence="1" type="ORF">D5S18_23180</name>
</gene>
<evidence type="ECO:0000313" key="2">
    <source>
        <dbReference type="Proteomes" id="UP000266677"/>
    </source>
</evidence>
<organism evidence="1 2">
    <name type="scientific">Nocardia panacis</name>
    <dbReference type="NCBI Taxonomy" id="2340916"/>
    <lineage>
        <taxon>Bacteria</taxon>
        <taxon>Bacillati</taxon>
        <taxon>Actinomycetota</taxon>
        <taxon>Actinomycetes</taxon>
        <taxon>Mycobacteriales</taxon>
        <taxon>Nocardiaceae</taxon>
        <taxon>Nocardia</taxon>
    </lineage>
</organism>
<evidence type="ECO:0000313" key="1">
    <source>
        <dbReference type="EMBL" id="RJO72085.1"/>
    </source>
</evidence>
<dbReference type="AlphaFoldDB" id="A0A3A4K4Y9"/>
<protein>
    <submittedName>
        <fullName evidence="1">HAD family hydrolase</fullName>
    </submittedName>
</protein>
<dbReference type="SUPFAM" id="SSF56784">
    <property type="entry name" value="HAD-like"/>
    <property type="match status" value="1"/>
</dbReference>
<keyword evidence="1" id="KW-0378">Hydrolase</keyword>
<dbReference type="InterPro" id="IPR036412">
    <property type="entry name" value="HAD-like_sf"/>
</dbReference>
<proteinExistence type="predicted"/>
<dbReference type="PANTHER" id="PTHR43434:SF1">
    <property type="entry name" value="PHOSPHOGLYCOLATE PHOSPHATASE"/>
    <property type="match status" value="1"/>
</dbReference>